<dbReference type="Gene3D" id="2.40.10.120">
    <property type="match status" value="1"/>
</dbReference>
<accession>A0ABU2YTT2</accession>
<dbReference type="EMBL" id="JAVRFJ010000006">
    <property type="protein sequence ID" value="MDT0567728.1"/>
    <property type="molecule type" value="Genomic_DNA"/>
</dbReference>
<keyword evidence="1" id="KW-0645">Protease</keyword>
<reference evidence="1" key="1">
    <citation type="submission" date="2024-05" db="EMBL/GenBank/DDBJ databases">
        <title>30 novel species of actinomycetes from the DSMZ collection.</title>
        <authorList>
            <person name="Nouioui I."/>
        </authorList>
    </citation>
    <scope>NUCLEOTIDE SEQUENCE</scope>
    <source>
        <strain evidence="1">DSM 3412</strain>
    </source>
</reference>
<sequence length="260" mass="28144">MAKIDATVLYSAVRLRAGFFDRSNNKSAGTGSGFIISDNSENRYLVTNRHVLDRNFEKFGGWSLESVTVDGQYQSAVMDILGTVPQQITIIDPEPKFLDSDMVDLAVLPLDAPIGRAQTLTGEGRFNSLPASALATATDFAFGRVTVGGRVITPGYPGIRGEVAERPILVGGVIASDPRHPAALGTDTYPSEVLTHSFSWNGMSGSPVLYYVPKALTWGDLGAGDFEEVLLIGVRDTSRRAERQLAFLRASSELMPWPNY</sequence>
<dbReference type="GO" id="GO:0008233">
    <property type="term" value="F:peptidase activity"/>
    <property type="evidence" value="ECO:0007669"/>
    <property type="project" value="UniProtKB-KW"/>
</dbReference>
<name>A0ABU2YTT2_9ACTN</name>
<dbReference type="Proteomes" id="UP001180737">
    <property type="component" value="Unassembled WGS sequence"/>
</dbReference>
<evidence type="ECO:0000313" key="1">
    <source>
        <dbReference type="EMBL" id="MDT0567728.1"/>
    </source>
</evidence>
<protein>
    <submittedName>
        <fullName evidence="1">Serine protease</fullName>
    </submittedName>
</protein>
<evidence type="ECO:0000313" key="2">
    <source>
        <dbReference type="Proteomes" id="UP001180737"/>
    </source>
</evidence>
<dbReference type="Pfam" id="PF13365">
    <property type="entry name" value="Trypsin_2"/>
    <property type="match status" value="1"/>
</dbReference>
<comment type="caution">
    <text evidence="1">The sequence shown here is derived from an EMBL/GenBank/DDBJ whole genome shotgun (WGS) entry which is preliminary data.</text>
</comment>
<organism evidence="1 2">
    <name type="scientific">Streptomyces gottesmaniae</name>
    <dbReference type="NCBI Taxonomy" id="3075518"/>
    <lineage>
        <taxon>Bacteria</taxon>
        <taxon>Bacillati</taxon>
        <taxon>Actinomycetota</taxon>
        <taxon>Actinomycetes</taxon>
        <taxon>Kitasatosporales</taxon>
        <taxon>Streptomycetaceae</taxon>
        <taxon>Streptomyces</taxon>
    </lineage>
</organism>
<keyword evidence="1" id="KW-0378">Hydrolase</keyword>
<dbReference type="RefSeq" id="WP_078937207.1">
    <property type="nucleotide sequence ID" value="NZ_JAVRFJ010000006.1"/>
</dbReference>
<dbReference type="SUPFAM" id="SSF50494">
    <property type="entry name" value="Trypsin-like serine proteases"/>
    <property type="match status" value="1"/>
</dbReference>
<dbReference type="InterPro" id="IPR009003">
    <property type="entry name" value="Peptidase_S1_PA"/>
</dbReference>
<gene>
    <name evidence="1" type="ORF">RM704_09645</name>
</gene>
<keyword evidence="2" id="KW-1185">Reference proteome</keyword>
<proteinExistence type="predicted"/>
<dbReference type="GO" id="GO:0006508">
    <property type="term" value="P:proteolysis"/>
    <property type="evidence" value="ECO:0007669"/>
    <property type="project" value="UniProtKB-KW"/>
</dbReference>